<evidence type="ECO:0000256" key="4">
    <source>
        <dbReference type="ARBA" id="ARBA00022475"/>
    </source>
</evidence>
<dbReference type="GO" id="GO:0005886">
    <property type="term" value="C:plasma membrane"/>
    <property type="evidence" value="ECO:0007669"/>
    <property type="project" value="UniProtKB-SubCell"/>
</dbReference>
<dbReference type="PANTHER" id="PTHR43848">
    <property type="entry name" value="PUTRESCINE TRANSPORT SYSTEM PERMEASE PROTEIN POTI"/>
    <property type="match status" value="1"/>
</dbReference>
<keyword evidence="11" id="KW-1185">Reference proteome</keyword>
<dbReference type="AlphaFoldDB" id="A0A420E804"/>
<keyword evidence="4" id="KW-1003">Cell membrane</keyword>
<evidence type="ECO:0000256" key="7">
    <source>
        <dbReference type="ARBA" id="ARBA00023136"/>
    </source>
</evidence>
<dbReference type="EMBL" id="RAQO01000008">
    <property type="protein sequence ID" value="RKF15606.1"/>
    <property type="molecule type" value="Genomic_DNA"/>
</dbReference>
<evidence type="ECO:0000256" key="2">
    <source>
        <dbReference type="ARBA" id="ARBA00007069"/>
    </source>
</evidence>
<feature type="transmembrane region" description="Helical" evidence="8">
    <location>
        <begin position="82"/>
        <end position="102"/>
    </location>
</feature>
<dbReference type="CDD" id="cd06261">
    <property type="entry name" value="TM_PBP2"/>
    <property type="match status" value="1"/>
</dbReference>
<dbReference type="GO" id="GO:0055085">
    <property type="term" value="P:transmembrane transport"/>
    <property type="evidence" value="ECO:0007669"/>
    <property type="project" value="InterPro"/>
</dbReference>
<sequence length="285" mass="31442">MIPSIPMSAPRQRLYKLYVLAFLIFLVLPLAVVVGFSFNDSLFPALPWQGFTLDWYFGTQSPKLGLFHDKILLESIGNSAFIALWVTVVALALALCNALLFVRYQFRGKDFLYVLMLLPLVIPGVILGVSILVSSSQFANYIEEAFAYDIEWLRPGATLIVLGQVAFITTICSLVLIARLRKFDPSLEEAALNLGASPWVAFLTVTVPFLRTTIVSAGIVSFLMSFENFNTTLMLVGSDAPLTIAMFQRLREGSTPVLNSVSVMLMLVSALLAVISVTFQKKEKA</sequence>
<feature type="transmembrane region" description="Helical" evidence="8">
    <location>
        <begin position="199"/>
        <end position="224"/>
    </location>
</feature>
<evidence type="ECO:0000256" key="6">
    <source>
        <dbReference type="ARBA" id="ARBA00022989"/>
    </source>
</evidence>
<feature type="domain" description="ABC transmembrane type-1" evidence="9">
    <location>
        <begin position="76"/>
        <end position="276"/>
    </location>
</feature>
<name>A0A420E804_9ALTE</name>
<feature type="transmembrane region" description="Helical" evidence="8">
    <location>
        <begin position="111"/>
        <end position="133"/>
    </location>
</feature>
<evidence type="ECO:0000256" key="1">
    <source>
        <dbReference type="ARBA" id="ARBA00004651"/>
    </source>
</evidence>
<dbReference type="InterPro" id="IPR051789">
    <property type="entry name" value="Bact_Polyamine_Transport"/>
</dbReference>
<keyword evidence="5 8" id="KW-0812">Transmembrane</keyword>
<proteinExistence type="inferred from homology"/>
<dbReference type="PANTHER" id="PTHR43848:SF2">
    <property type="entry name" value="PUTRESCINE TRANSPORT SYSTEM PERMEASE PROTEIN POTI"/>
    <property type="match status" value="1"/>
</dbReference>
<evidence type="ECO:0000259" key="9">
    <source>
        <dbReference type="PROSITE" id="PS50928"/>
    </source>
</evidence>
<dbReference type="InterPro" id="IPR035906">
    <property type="entry name" value="MetI-like_sf"/>
</dbReference>
<organism evidence="10 11">
    <name type="scientific">Alginatibacterium sediminis</name>
    <dbReference type="NCBI Taxonomy" id="2164068"/>
    <lineage>
        <taxon>Bacteria</taxon>
        <taxon>Pseudomonadati</taxon>
        <taxon>Pseudomonadota</taxon>
        <taxon>Gammaproteobacteria</taxon>
        <taxon>Alteromonadales</taxon>
        <taxon>Alteromonadaceae</taxon>
        <taxon>Alginatibacterium</taxon>
    </lineage>
</organism>
<comment type="caution">
    <text evidence="10">The sequence shown here is derived from an EMBL/GenBank/DDBJ whole genome shotgun (WGS) entry which is preliminary data.</text>
</comment>
<comment type="subcellular location">
    <subcellularLocation>
        <location evidence="1 8">Cell membrane</location>
        <topology evidence="1 8">Multi-pass membrane protein</topology>
    </subcellularLocation>
</comment>
<dbReference type="OrthoDB" id="9782004at2"/>
<protein>
    <submittedName>
        <fullName evidence="10">ABC transporter permease</fullName>
    </submittedName>
</protein>
<feature type="transmembrane region" description="Helical" evidence="8">
    <location>
        <begin position="257"/>
        <end position="279"/>
    </location>
</feature>
<keyword evidence="3 8" id="KW-0813">Transport</keyword>
<feature type="transmembrane region" description="Helical" evidence="8">
    <location>
        <begin position="153"/>
        <end position="178"/>
    </location>
</feature>
<evidence type="ECO:0000256" key="8">
    <source>
        <dbReference type="RuleBase" id="RU363032"/>
    </source>
</evidence>
<dbReference type="InterPro" id="IPR000515">
    <property type="entry name" value="MetI-like"/>
</dbReference>
<evidence type="ECO:0000256" key="3">
    <source>
        <dbReference type="ARBA" id="ARBA00022448"/>
    </source>
</evidence>
<dbReference type="PROSITE" id="PS50928">
    <property type="entry name" value="ABC_TM1"/>
    <property type="match status" value="1"/>
</dbReference>
<evidence type="ECO:0000256" key="5">
    <source>
        <dbReference type="ARBA" id="ARBA00022692"/>
    </source>
</evidence>
<dbReference type="Gene3D" id="1.10.3720.10">
    <property type="entry name" value="MetI-like"/>
    <property type="match status" value="1"/>
</dbReference>
<evidence type="ECO:0000313" key="10">
    <source>
        <dbReference type="EMBL" id="RKF15606.1"/>
    </source>
</evidence>
<comment type="similarity">
    <text evidence="2">Belongs to the binding-protein-dependent transport system permease family. CysTW subfamily.</text>
</comment>
<dbReference type="Pfam" id="PF00528">
    <property type="entry name" value="BPD_transp_1"/>
    <property type="match status" value="1"/>
</dbReference>
<dbReference type="Proteomes" id="UP000286482">
    <property type="component" value="Unassembled WGS sequence"/>
</dbReference>
<accession>A0A420E804</accession>
<reference evidence="10 11" key="1">
    <citation type="submission" date="2018-09" db="EMBL/GenBank/DDBJ databases">
        <authorList>
            <person name="Wang Z."/>
        </authorList>
    </citation>
    <scope>NUCLEOTIDE SEQUENCE [LARGE SCALE GENOMIC DNA]</scope>
    <source>
        <strain evidence="10 11">ALS 81</strain>
    </source>
</reference>
<evidence type="ECO:0000313" key="11">
    <source>
        <dbReference type="Proteomes" id="UP000286482"/>
    </source>
</evidence>
<feature type="transmembrane region" description="Helical" evidence="8">
    <location>
        <begin position="17"/>
        <end position="38"/>
    </location>
</feature>
<keyword evidence="6 8" id="KW-1133">Transmembrane helix</keyword>
<gene>
    <name evidence="10" type="ORF">DBZ36_14560</name>
</gene>
<dbReference type="SUPFAM" id="SSF161098">
    <property type="entry name" value="MetI-like"/>
    <property type="match status" value="1"/>
</dbReference>
<keyword evidence="7 8" id="KW-0472">Membrane</keyword>
<dbReference type="RefSeq" id="WP_120355692.1">
    <property type="nucleotide sequence ID" value="NZ_RAQO01000008.1"/>
</dbReference>